<dbReference type="OrthoDB" id="3677120at2759"/>
<name>A0A8J2N5K5_9PLEO</name>
<evidence type="ECO:0000313" key="1">
    <source>
        <dbReference type="EMBL" id="CAG5181178.1"/>
    </source>
</evidence>
<reference evidence="1" key="1">
    <citation type="submission" date="2021-05" db="EMBL/GenBank/DDBJ databases">
        <authorList>
            <person name="Stam R."/>
        </authorList>
    </citation>
    <scope>NUCLEOTIDE SEQUENCE</scope>
    <source>
        <strain evidence="1">CS162</strain>
    </source>
</reference>
<gene>
    <name evidence="1" type="ORF">ALTATR162_LOCUS9632</name>
</gene>
<sequence>MDGSMYFGEGDPNFSVCVNANVCRIWTEGNCRISFCNNEGYEVCDPASTWGDRARDIEGNCKSSDSGGYQSKAPPQDWSEVAIRLNTNWRLMSTSNAGEIEYKEMSVKENEAELRALYEDIESVVAASGANELEGRQADRFSEVVIKANVYRPGSAVWVGQVVNDGDYTVSTAESKTFSISASATLGVSAWDAVSAEIGVSASYSTTMTNTVSVNINIQCGGGYGQVYWRPFFDEYEGTLESDGRRVRIWVPKDTDASRMNYDYQCTG</sequence>
<dbReference type="GeneID" id="67021875"/>
<dbReference type="AlphaFoldDB" id="A0A8J2N5K5"/>
<protein>
    <submittedName>
        <fullName evidence="1">Uncharacterized protein</fullName>
    </submittedName>
</protein>
<organism evidence="1 2">
    <name type="scientific">Alternaria atra</name>
    <dbReference type="NCBI Taxonomy" id="119953"/>
    <lineage>
        <taxon>Eukaryota</taxon>
        <taxon>Fungi</taxon>
        <taxon>Dikarya</taxon>
        <taxon>Ascomycota</taxon>
        <taxon>Pezizomycotina</taxon>
        <taxon>Dothideomycetes</taxon>
        <taxon>Pleosporomycetidae</taxon>
        <taxon>Pleosporales</taxon>
        <taxon>Pleosporineae</taxon>
        <taxon>Pleosporaceae</taxon>
        <taxon>Alternaria</taxon>
        <taxon>Alternaria sect. Ulocladioides</taxon>
    </lineage>
</organism>
<accession>A0A8J2N5K5</accession>
<dbReference type="RefSeq" id="XP_043173201.1">
    <property type="nucleotide sequence ID" value="XM_043317266.1"/>
</dbReference>
<dbReference type="EMBL" id="CAJRGZ010000025">
    <property type="protein sequence ID" value="CAG5181178.1"/>
    <property type="molecule type" value="Genomic_DNA"/>
</dbReference>
<keyword evidence="2" id="KW-1185">Reference proteome</keyword>
<evidence type="ECO:0000313" key="2">
    <source>
        <dbReference type="Proteomes" id="UP000676310"/>
    </source>
</evidence>
<comment type="caution">
    <text evidence="1">The sequence shown here is derived from an EMBL/GenBank/DDBJ whole genome shotgun (WGS) entry which is preliminary data.</text>
</comment>
<dbReference type="Proteomes" id="UP000676310">
    <property type="component" value="Unassembled WGS sequence"/>
</dbReference>
<proteinExistence type="predicted"/>